<dbReference type="EMBL" id="BLLB01000002">
    <property type="protein sequence ID" value="GFH01433.1"/>
    <property type="molecule type" value="Genomic_DNA"/>
</dbReference>
<dbReference type="AlphaFoldDB" id="A0A7I9ZKS3"/>
<comment type="caution">
    <text evidence="1">The sequence shown here is derived from an EMBL/GenBank/DDBJ whole genome shotgun (WGS) entry which is preliminary data.</text>
</comment>
<accession>A0A7I9ZKS3</accession>
<protein>
    <recommendedName>
        <fullName evidence="3">Antitoxin</fullName>
    </recommendedName>
</protein>
<keyword evidence="2" id="KW-1185">Reference proteome</keyword>
<dbReference type="Proteomes" id="UP000465304">
    <property type="component" value="Unassembled WGS sequence"/>
</dbReference>
<dbReference type="InterPro" id="IPR019239">
    <property type="entry name" value="VapB_antitoxin"/>
</dbReference>
<reference evidence="1 2" key="1">
    <citation type="journal article" date="2019" name="Emerg. Microbes Infect.">
        <title>Comprehensive subspecies identification of 175 nontuberculous mycobacteria species based on 7547 genomic profiles.</title>
        <authorList>
            <person name="Matsumoto Y."/>
            <person name="Kinjo T."/>
            <person name="Motooka D."/>
            <person name="Nabeya D."/>
            <person name="Jung N."/>
            <person name="Uechi K."/>
            <person name="Horii T."/>
            <person name="Iida T."/>
            <person name="Fujita J."/>
            <person name="Nakamura S."/>
        </authorList>
    </citation>
    <scope>NUCLEOTIDE SEQUENCE [LARGE SCALE GENOMIC DNA]</scope>
    <source>
        <strain evidence="1 2">JCM 30996</strain>
    </source>
</reference>
<name>A0A7I9ZKS3_9MYCO</name>
<gene>
    <name evidence="1" type="ORF">MHIP_19160</name>
</gene>
<dbReference type="Pfam" id="PF09957">
    <property type="entry name" value="VapB_antitoxin"/>
    <property type="match status" value="1"/>
</dbReference>
<evidence type="ECO:0000313" key="2">
    <source>
        <dbReference type="Proteomes" id="UP000465304"/>
    </source>
</evidence>
<evidence type="ECO:0000313" key="1">
    <source>
        <dbReference type="EMBL" id="GFH01433.1"/>
    </source>
</evidence>
<organism evidence="1 2">
    <name type="scientific">Mycolicibacterium hippocampi</name>
    <dbReference type="NCBI Taxonomy" id="659824"/>
    <lineage>
        <taxon>Bacteria</taxon>
        <taxon>Bacillati</taxon>
        <taxon>Actinomycetota</taxon>
        <taxon>Actinomycetes</taxon>
        <taxon>Mycobacteriales</taxon>
        <taxon>Mycobacteriaceae</taxon>
        <taxon>Mycolicibacterium</taxon>
    </lineage>
</organism>
<proteinExistence type="predicted"/>
<evidence type="ECO:0008006" key="3">
    <source>
        <dbReference type="Google" id="ProtNLM"/>
    </source>
</evidence>
<sequence>MLGTNIANIGGAVSVTQIDLDDEALAEVMRLAGVHTKKEAVNLAMRDYVDRFRRIEALARTREQAKAWDYDGWRAARADEKAVGN</sequence>